<proteinExistence type="predicted"/>
<name>A0A8D9DZS6_9HEMI</name>
<protein>
    <submittedName>
        <fullName evidence="1">Uncharacterized protein</fullName>
    </submittedName>
</protein>
<dbReference type="EMBL" id="HBUF01395238">
    <property type="protein sequence ID" value="CAG6735266.1"/>
    <property type="molecule type" value="Transcribed_RNA"/>
</dbReference>
<evidence type="ECO:0000313" key="1">
    <source>
        <dbReference type="EMBL" id="CAG6735266.1"/>
    </source>
</evidence>
<accession>A0A8D9DZS6</accession>
<dbReference type="AlphaFoldDB" id="A0A8D9DZS6"/>
<reference evidence="1" key="1">
    <citation type="submission" date="2021-05" db="EMBL/GenBank/DDBJ databases">
        <authorList>
            <person name="Alioto T."/>
            <person name="Alioto T."/>
            <person name="Gomez Garrido J."/>
        </authorList>
    </citation>
    <scope>NUCLEOTIDE SEQUENCE</scope>
</reference>
<sequence>MNLEFFKSEDFEPFFLAFITFMEYIAAFKGGCHIFHFSLHCQDSNNFSFVLFGHKRHQYLNAPLIIFRDSPLYEENYLSFICIPQHNWSFSAIHTNLMLTL</sequence>
<organism evidence="1">
    <name type="scientific">Cacopsylla melanoneura</name>
    <dbReference type="NCBI Taxonomy" id="428564"/>
    <lineage>
        <taxon>Eukaryota</taxon>
        <taxon>Metazoa</taxon>
        <taxon>Ecdysozoa</taxon>
        <taxon>Arthropoda</taxon>
        <taxon>Hexapoda</taxon>
        <taxon>Insecta</taxon>
        <taxon>Pterygota</taxon>
        <taxon>Neoptera</taxon>
        <taxon>Paraneoptera</taxon>
        <taxon>Hemiptera</taxon>
        <taxon>Sternorrhyncha</taxon>
        <taxon>Psylloidea</taxon>
        <taxon>Psyllidae</taxon>
        <taxon>Psyllinae</taxon>
        <taxon>Cacopsylla</taxon>
    </lineage>
</organism>